<comment type="subcellular location">
    <subcellularLocation>
        <location evidence="1">Secreted</location>
    </subcellularLocation>
</comment>
<protein>
    <recommendedName>
        <fullName evidence="8">Translocator protein BipD</fullName>
    </recommendedName>
</protein>
<proteinExistence type="inferred from homology"/>
<keyword evidence="3" id="KW-0964">Secreted</keyword>
<evidence type="ECO:0000313" key="6">
    <source>
        <dbReference type="EMBL" id="PPT90456.1"/>
    </source>
</evidence>
<evidence type="ECO:0000256" key="2">
    <source>
        <dbReference type="ARBA" id="ARBA00007741"/>
    </source>
</evidence>
<dbReference type="Gene3D" id="1.20.1710.10">
    <property type="entry name" value="IpaD-like"/>
    <property type="match status" value="1"/>
</dbReference>
<evidence type="ECO:0000256" key="5">
    <source>
        <dbReference type="ARBA" id="ARBA00023054"/>
    </source>
</evidence>
<gene>
    <name evidence="6" type="ORF">XthCFBP4691_12320</name>
</gene>
<sequence length="335" mass="36433">MEIIQKYSSLAAPAMDDAGKAGRNAAAAPLDAAGEGMGAAGKTRFEATRDWHDALAKRRDAHLAVRNQVEKALGRAAGGVDDRHLGALCESLAGAALSQRLDQPREQAARGELANLSSRNIRSGENPADDLADAWKILADAIEASENGDLNDQATALDRYTKLYQSLSDILAKLGTWVRADDDNYMRVDFGSLKSALQNLLNEYRNPTQDQVIAGAPSGGITEKEAKAICDRLKLDPGQCCHRNTDGTYCVIPDMSQVEKMIEALPSGGNNEKISIASYNAWKAGFDSQMSRVEDALQTRGQRYSNCYSRFENFYKTVSAIIDSMANMARQCLQF</sequence>
<keyword evidence="5" id="KW-0175">Coiled coil</keyword>
<evidence type="ECO:0008006" key="8">
    <source>
        <dbReference type="Google" id="ProtNLM"/>
    </source>
</evidence>
<dbReference type="InterPro" id="IPR009483">
    <property type="entry name" value="IpaD/BipD/SipD"/>
</dbReference>
<evidence type="ECO:0000256" key="3">
    <source>
        <dbReference type="ARBA" id="ARBA00022525"/>
    </source>
</evidence>
<comment type="similarity">
    <text evidence="2">Belongs to the invasin protein D family.</text>
</comment>
<evidence type="ECO:0000313" key="7">
    <source>
        <dbReference type="Proteomes" id="UP000239898"/>
    </source>
</evidence>
<evidence type="ECO:0000256" key="4">
    <source>
        <dbReference type="ARBA" id="ARBA00023026"/>
    </source>
</evidence>
<dbReference type="SUPFAM" id="SSF140693">
    <property type="entry name" value="IpaD-like"/>
    <property type="match status" value="1"/>
</dbReference>
<evidence type="ECO:0000256" key="1">
    <source>
        <dbReference type="ARBA" id="ARBA00004613"/>
    </source>
</evidence>
<dbReference type="AlphaFoldDB" id="A0A2S6ZE61"/>
<keyword evidence="4" id="KW-0843">Virulence</keyword>
<dbReference type="Pfam" id="PF06511">
    <property type="entry name" value="T3SS_TC"/>
    <property type="match status" value="1"/>
</dbReference>
<name>A0A2S6ZE61_9XANT</name>
<dbReference type="OrthoDB" id="6507315at2"/>
<reference evidence="6 7" key="1">
    <citation type="submission" date="2016-08" db="EMBL/GenBank/DDBJ databases">
        <title>Evolution of the type three secretion system and type three effector repertoires in Xanthomonas.</title>
        <authorList>
            <person name="Merda D."/>
            <person name="Briand M."/>
            <person name="Bosis E."/>
            <person name="Rousseau C."/>
            <person name="Portier P."/>
            <person name="Jacques M.-A."/>
            <person name="Fischer-Le Saux M."/>
        </authorList>
    </citation>
    <scope>NUCLEOTIDE SEQUENCE [LARGE SCALE GENOMIC DNA]</scope>
    <source>
        <strain evidence="6 7">CFBP 4691</strain>
    </source>
</reference>
<dbReference type="GO" id="GO:0005576">
    <property type="term" value="C:extracellular region"/>
    <property type="evidence" value="ECO:0007669"/>
    <property type="project" value="UniProtKB-SubCell"/>
</dbReference>
<comment type="caution">
    <text evidence="6">The sequence shown here is derived from an EMBL/GenBank/DDBJ whole genome shotgun (WGS) entry which is preliminary data.</text>
</comment>
<keyword evidence="7" id="KW-1185">Reference proteome</keyword>
<organism evidence="6 7">
    <name type="scientific">Xanthomonas theicola</name>
    <dbReference type="NCBI Taxonomy" id="56464"/>
    <lineage>
        <taxon>Bacteria</taxon>
        <taxon>Pseudomonadati</taxon>
        <taxon>Pseudomonadota</taxon>
        <taxon>Gammaproteobacteria</taxon>
        <taxon>Lysobacterales</taxon>
        <taxon>Lysobacteraceae</taxon>
        <taxon>Xanthomonas</taxon>
    </lineage>
</organism>
<accession>A0A2S6ZE61</accession>
<dbReference type="EMBL" id="MIGX01000057">
    <property type="protein sequence ID" value="PPT90456.1"/>
    <property type="molecule type" value="Genomic_DNA"/>
</dbReference>
<dbReference type="RefSeq" id="WP_128420693.1">
    <property type="nucleotide sequence ID" value="NZ_CP049017.1"/>
</dbReference>
<dbReference type="InterPro" id="IPR036708">
    <property type="entry name" value="BipD-like_sf"/>
</dbReference>
<dbReference type="Proteomes" id="UP000239898">
    <property type="component" value="Unassembled WGS sequence"/>
</dbReference>